<reference evidence="1 2" key="1">
    <citation type="submission" date="2007-11" db="EMBL/GenBank/DDBJ databases">
        <title>Draft genome sequence of Bacteroides stercoris(ATCC 43183).</title>
        <authorList>
            <person name="Sudarsanam P."/>
            <person name="Ley R."/>
            <person name="Guruge J."/>
            <person name="Turnbaugh P.J."/>
            <person name="Mahowald M."/>
            <person name="Liep D."/>
            <person name="Gordon J."/>
        </authorList>
    </citation>
    <scope>NUCLEOTIDE SEQUENCE [LARGE SCALE GENOMIC DNA]</scope>
    <source>
        <strain evidence="1 2">ATCC 43183</strain>
    </source>
</reference>
<dbReference type="Proteomes" id="UP000004713">
    <property type="component" value="Unassembled WGS sequence"/>
</dbReference>
<dbReference type="HOGENOM" id="CLU_3265992_0_0_10"/>
<accession>B0NMB3</accession>
<dbReference type="EMBL" id="ABFZ02000016">
    <property type="protein sequence ID" value="EDS16422.1"/>
    <property type="molecule type" value="Genomic_DNA"/>
</dbReference>
<protein>
    <submittedName>
        <fullName evidence="1">Uncharacterized protein</fullName>
    </submittedName>
</protein>
<name>B0NMB3_BACSE</name>
<reference evidence="1 2" key="2">
    <citation type="submission" date="2007-11" db="EMBL/GenBank/DDBJ databases">
        <authorList>
            <person name="Fulton L."/>
            <person name="Clifton S."/>
            <person name="Fulton B."/>
            <person name="Xu J."/>
            <person name="Minx P."/>
            <person name="Pepin K.H."/>
            <person name="Johnson M."/>
            <person name="Thiruvilangam P."/>
            <person name="Bhonagiri V."/>
            <person name="Nash W.E."/>
            <person name="Mardis E.R."/>
            <person name="Wilson R.K."/>
        </authorList>
    </citation>
    <scope>NUCLEOTIDE SEQUENCE [LARGE SCALE GENOMIC DNA]</scope>
    <source>
        <strain evidence="1 2">ATCC 43183</strain>
    </source>
</reference>
<sequence length="41" mass="4981">MKLIIFNSWYHPKVKSQKEDMSKLKFACHLFLFRHGITQKT</sequence>
<gene>
    <name evidence="1" type="ORF">BACSTE_00552</name>
</gene>
<organism evidence="1 2">
    <name type="scientific">Bacteroides stercoris ATCC 43183</name>
    <dbReference type="NCBI Taxonomy" id="449673"/>
    <lineage>
        <taxon>Bacteria</taxon>
        <taxon>Pseudomonadati</taxon>
        <taxon>Bacteroidota</taxon>
        <taxon>Bacteroidia</taxon>
        <taxon>Bacteroidales</taxon>
        <taxon>Bacteroidaceae</taxon>
        <taxon>Bacteroides</taxon>
    </lineage>
</organism>
<evidence type="ECO:0000313" key="2">
    <source>
        <dbReference type="Proteomes" id="UP000004713"/>
    </source>
</evidence>
<comment type="caution">
    <text evidence="1">The sequence shown here is derived from an EMBL/GenBank/DDBJ whole genome shotgun (WGS) entry which is preliminary data.</text>
</comment>
<evidence type="ECO:0000313" key="1">
    <source>
        <dbReference type="EMBL" id="EDS16422.1"/>
    </source>
</evidence>
<dbReference type="AlphaFoldDB" id="B0NMB3"/>
<proteinExistence type="predicted"/>